<dbReference type="EMBL" id="JACBNQ010000001">
    <property type="protein sequence ID" value="NYB72647.1"/>
    <property type="molecule type" value="Genomic_DNA"/>
</dbReference>
<comment type="caution">
    <text evidence="1">The sequence shown here is derived from an EMBL/GenBank/DDBJ whole genome shotgun (WGS) entry which is preliminary data.</text>
</comment>
<dbReference type="Proteomes" id="UP000611629">
    <property type="component" value="Unassembled WGS sequence"/>
</dbReference>
<keyword evidence="2" id="KW-1185">Reference proteome</keyword>
<dbReference type="PANTHER" id="PTHR43808">
    <property type="entry name" value="ACETYLORNITHINE DEACETYLASE"/>
    <property type="match status" value="1"/>
</dbReference>
<dbReference type="RefSeq" id="WP_179236332.1">
    <property type="nucleotide sequence ID" value="NZ_JACBNQ010000001.1"/>
</dbReference>
<evidence type="ECO:0000313" key="1">
    <source>
        <dbReference type="EMBL" id="NYB72647.1"/>
    </source>
</evidence>
<dbReference type="PIRSF" id="PIRSF010386">
    <property type="entry name" value="RocB"/>
    <property type="match status" value="1"/>
</dbReference>
<dbReference type="InterPro" id="IPR012166">
    <property type="entry name" value="Uncharacterised_RocB"/>
</dbReference>
<proteinExistence type="predicted"/>
<organism evidence="1 2">
    <name type="scientific">Sedimentibacter hydroxybenzoicus DSM 7310</name>
    <dbReference type="NCBI Taxonomy" id="1123245"/>
    <lineage>
        <taxon>Bacteria</taxon>
        <taxon>Bacillati</taxon>
        <taxon>Bacillota</taxon>
        <taxon>Tissierellia</taxon>
        <taxon>Sedimentibacter</taxon>
    </lineage>
</organism>
<protein>
    <submittedName>
        <fullName evidence="1">M20/M25/M40 family metallo-hydrolase</fullName>
    </submittedName>
</protein>
<dbReference type="InterPro" id="IPR050072">
    <property type="entry name" value="Peptidase_M20A"/>
</dbReference>
<dbReference type="InterPro" id="IPR002933">
    <property type="entry name" value="Peptidase_M20"/>
</dbReference>
<reference evidence="1" key="1">
    <citation type="submission" date="2020-07" db="EMBL/GenBank/DDBJ databases">
        <title>Genomic analysis of a strain of Sedimentibacter Hydroxybenzoicus DSM7310.</title>
        <authorList>
            <person name="Ma S."/>
        </authorList>
    </citation>
    <scope>NUCLEOTIDE SEQUENCE</scope>
    <source>
        <strain evidence="1">DSM 7310</strain>
    </source>
</reference>
<dbReference type="Gene3D" id="3.40.630.10">
    <property type="entry name" value="Zn peptidases"/>
    <property type="match status" value="1"/>
</dbReference>
<name>A0A974BGX7_SEDHY</name>
<accession>A0A974BGX7</accession>
<gene>
    <name evidence="1" type="ORF">HZF24_00670</name>
</gene>
<dbReference type="AlphaFoldDB" id="A0A974BGX7"/>
<dbReference type="SUPFAM" id="SSF53187">
    <property type="entry name" value="Zn-dependent exopeptidases"/>
    <property type="match status" value="1"/>
</dbReference>
<dbReference type="PANTHER" id="PTHR43808:SF27">
    <property type="entry name" value="PROTEIN ROCB"/>
    <property type="match status" value="1"/>
</dbReference>
<dbReference type="GO" id="GO:0016787">
    <property type="term" value="F:hydrolase activity"/>
    <property type="evidence" value="ECO:0007669"/>
    <property type="project" value="InterPro"/>
</dbReference>
<evidence type="ECO:0000313" key="2">
    <source>
        <dbReference type="Proteomes" id="UP000611629"/>
    </source>
</evidence>
<dbReference type="Pfam" id="PF01546">
    <property type="entry name" value="Peptidase_M20"/>
    <property type="match status" value="1"/>
</dbReference>
<sequence>MTINDAIIDGIENDIKEILFAYLKAESFTNTAKEKEAEKFFLDYFSKIPYFKNTPDSFGAYPIDNDVFDRSVSYAFLKGEGKDTVVFVHHNDVVSVEDFKLLKDFAFSPDELKEELLKIKDTLGENAQKDLTDDTFLFGRGVCDMKGGGSIQIALLKRYSELKNFKGNIVLIAVPDEENLSAGMRSAVKLLYELKEKHQLNYRIMINSEPHQRKDFSQGIFSEGSVGKLMPFVYVRGALAHAGKVFEGLNPLNIMSCIVRKTELNMRFSDIVKGETSPPPTWLYLRDGKNKYDVSMPLSVKGCFSILTLHQTPQSILEEVKYICAEAFDEVIKDMNKSHVEFTGITKIPYKKLPWETKVANFSELYQEAKEKYGKKFTEKYSNKMDELSHKFKYNEISMIEANFDLIELIYEYIDDVSPRIIYGLIPPYYPNTSNINFDSLDTEIKNISEELNKFTKEQFDQTYTKEYFYTGISDLSYTGIVNGQEIISALRLSMPLYGKLYDIPVDTIEKISMPCINIGPWGKDFHKLTERVFNEDLYIRTPRILNHAVCLILNNK</sequence>